<accession>A0A502G3V0</accession>
<comment type="caution">
    <text evidence="2">The sequence shown here is derived from an EMBL/GenBank/DDBJ whole genome shotgun (WGS) entry which is preliminary data.</text>
</comment>
<name>A0A502G3V0_9SPHN</name>
<dbReference type="OrthoDB" id="8420938at2"/>
<feature type="signal peptide" evidence="1">
    <location>
        <begin position="1"/>
        <end position="22"/>
    </location>
</feature>
<dbReference type="InterPro" id="IPR046150">
    <property type="entry name" value="DUF6152"/>
</dbReference>
<gene>
    <name evidence="2" type="ORF">EAH76_02850</name>
</gene>
<evidence type="ECO:0000313" key="2">
    <source>
        <dbReference type="EMBL" id="TPG56495.1"/>
    </source>
</evidence>
<evidence type="ECO:0000313" key="3">
    <source>
        <dbReference type="Proteomes" id="UP000319931"/>
    </source>
</evidence>
<dbReference type="EMBL" id="RCZC01000001">
    <property type="protein sequence ID" value="TPG56495.1"/>
    <property type="molecule type" value="Genomic_DNA"/>
</dbReference>
<feature type="chain" id="PRO_5021260571" evidence="1">
    <location>
        <begin position="23"/>
        <end position="134"/>
    </location>
</feature>
<proteinExistence type="predicted"/>
<dbReference type="Proteomes" id="UP000319931">
    <property type="component" value="Unassembled WGS sequence"/>
</dbReference>
<dbReference type="AlphaFoldDB" id="A0A502G3V0"/>
<keyword evidence="3" id="KW-1185">Reference proteome</keyword>
<dbReference type="Pfam" id="PF19649">
    <property type="entry name" value="DUF6152"/>
    <property type="match status" value="1"/>
</dbReference>
<protein>
    <submittedName>
        <fullName evidence="2">Uncharacterized protein</fullName>
    </submittedName>
</protein>
<evidence type="ECO:0000256" key="1">
    <source>
        <dbReference type="SAM" id="SignalP"/>
    </source>
</evidence>
<keyword evidence="1" id="KW-0732">Signal</keyword>
<organism evidence="2 3">
    <name type="scientific">Sphingomonas glacialis</name>
    <dbReference type="NCBI Taxonomy" id="658225"/>
    <lineage>
        <taxon>Bacteria</taxon>
        <taxon>Pseudomonadati</taxon>
        <taxon>Pseudomonadota</taxon>
        <taxon>Alphaproteobacteria</taxon>
        <taxon>Sphingomonadales</taxon>
        <taxon>Sphingomonadaceae</taxon>
        <taxon>Sphingomonas</taxon>
    </lineage>
</organism>
<dbReference type="RefSeq" id="WP_140847815.1">
    <property type="nucleotide sequence ID" value="NZ_RCZC01000001.1"/>
</dbReference>
<reference evidence="2 3" key="1">
    <citation type="journal article" date="2019" name="Environ. Microbiol.">
        <title>Species interactions and distinct microbial communities in high Arctic permafrost affected cryosols are associated with the CH4 and CO2 gas fluxes.</title>
        <authorList>
            <person name="Altshuler I."/>
            <person name="Hamel J."/>
            <person name="Turney S."/>
            <person name="Magnuson E."/>
            <person name="Levesque R."/>
            <person name="Greer C."/>
            <person name="Whyte L.G."/>
        </authorList>
    </citation>
    <scope>NUCLEOTIDE SEQUENCE [LARGE SCALE GENOMIC DNA]</scope>
    <source>
        <strain evidence="2 3">E6.1</strain>
    </source>
</reference>
<sequence length="134" mass="13882">MKVFTQAAVVSLALIAAAPVLAHHSFGAYNMNTTAAAAGTLKEFRWGAPHSSLVILAKDKAGKPVEMAIISGSPLMFSKQGFTPRDFKRGDKISVTYHPNTNGSPGGALASLAISGGRTFSDSEAQRIAPPAAN</sequence>